<sequence>MRHRRLREFAAPARQTSAPWQTVAGALIAILSGIALIQLLIMTLTSLTAGAAQGWFIGPGPVPAVINVSLFGLFAAGLAISLRAIHDRGLLSAAGSLPDALDDARRVAVPAAFLVGLVLLLPQAGGTARTPLPIGAWVLLLPLSLAAVMLQAATMEIFFRGYLAQQIAARWPTGPWWAVVPAAISALAYLPSGGPPEATWLGLIWGGAFGLAAADLTGRTGTIGAAVALTAVVNAAGLVFVTSGASISPLALWHAGSALQEAGVVLTAATDLTLLLVLWLAARLALRV</sequence>
<protein>
    <submittedName>
        <fullName evidence="3">CPBP family intramembrane glutamic endopeptidase</fullName>
        <ecNumber evidence="3">3.4.-.-</ecNumber>
    </submittedName>
</protein>
<keyword evidence="4" id="KW-1185">Reference proteome</keyword>
<evidence type="ECO:0000313" key="3">
    <source>
        <dbReference type="EMBL" id="MDT0681387.1"/>
    </source>
</evidence>
<keyword evidence="1" id="KW-0472">Membrane</keyword>
<keyword evidence="1" id="KW-0812">Transmembrane</keyword>
<comment type="caution">
    <text evidence="3">The sequence shown here is derived from an EMBL/GenBank/DDBJ whole genome shotgun (WGS) entry which is preliminary data.</text>
</comment>
<accession>A0ABU3DE12</accession>
<feature type="transmembrane region" description="Helical" evidence="1">
    <location>
        <begin position="64"/>
        <end position="86"/>
    </location>
</feature>
<feature type="transmembrane region" description="Helical" evidence="1">
    <location>
        <begin position="20"/>
        <end position="44"/>
    </location>
</feature>
<evidence type="ECO:0000256" key="1">
    <source>
        <dbReference type="SAM" id="Phobius"/>
    </source>
</evidence>
<keyword evidence="3" id="KW-0378">Hydrolase</keyword>
<organism evidence="3 4">
    <name type="scientific">Tropicimonas omnivorans</name>
    <dbReference type="NCBI Taxonomy" id="3075590"/>
    <lineage>
        <taxon>Bacteria</taxon>
        <taxon>Pseudomonadati</taxon>
        <taxon>Pseudomonadota</taxon>
        <taxon>Alphaproteobacteria</taxon>
        <taxon>Rhodobacterales</taxon>
        <taxon>Roseobacteraceae</taxon>
        <taxon>Tropicimonas</taxon>
    </lineage>
</organism>
<dbReference type="EMBL" id="JAVRHL010000001">
    <property type="protein sequence ID" value="MDT0681387.1"/>
    <property type="molecule type" value="Genomic_DNA"/>
</dbReference>
<reference evidence="3 4" key="1">
    <citation type="submission" date="2023-09" db="EMBL/GenBank/DDBJ databases">
        <authorList>
            <person name="Rey-Velasco X."/>
        </authorList>
    </citation>
    <scope>NUCLEOTIDE SEQUENCE [LARGE SCALE GENOMIC DNA]</scope>
    <source>
        <strain evidence="3 4">F158</strain>
    </source>
</reference>
<dbReference type="Proteomes" id="UP001265259">
    <property type="component" value="Unassembled WGS sequence"/>
</dbReference>
<feature type="transmembrane region" description="Helical" evidence="1">
    <location>
        <begin position="134"/>
        <end position="153"/>
    </location>
</feature>
<feature type="transmembrane region" description="Helical" evidence="1">
    <location>
        <begin position="198"/>
        <end position="216"/>
    </location>
</feature>
<feature type="transmembrane region" description="Helical" evidence="1">
    <location>
        <begin position="107"/>
        <end position="128"/>
    </location>
</feature>
<dbReference type="InterPro" id="IPR003675">
    <property type="entry name" value="Rce1/LyrA-like_dom"/>
</dbReference>
<feature type="transmembrane region" description="Helical" evidence="1">
    <location>
        <begin position="262"/>
        <end position="282"/>
    </location>
</feature>
<proteinExistence type="predicted"/>
<evidence type="ECO:0000313" key="4">
    <source>
        <dbReference type="Proteomes" id="UP001265259"/>
    </source>
</evidence>
<keyword evidence="1" id="KW-1133">Transmembrane helix</keyword>
<dbReference type="EC" id="3.4.-.-" evidence="3"/>
<gene>
    <name evidence="3" type="ORF">RM543_01725</name>
</gene>
<name>A0ABU3DE12_9RHOB</name>
<feature type="transmembrane region" description="Helical" evidence="1">
    <location>
        <begin position="174"/>
        <end position="192"/>
    </location>
</feature>
<feature type="domain" description="CAAX prenyl protease 2/Lysostaphin resistance protein A-like" evidence="2">
    <location>
        <begin position="139"/>
        <end position="235"/>
    </location>
</feature>
<evidence type="ECO:0000259" key="2">
    <source>
        <dbReference type="Pfam" id="PF02517"/>
    </source>
</evidence>
<dbReference type="Pfam" id="PF02517">
    <property type="entry name" value="Rce1-like"/>
    <property type="match status" value="1"/>
</dbReference>
<dbReference type="GO" id="GO:0016787">
    <property type="term" value="F:hydrolase activity"/>
    <property type="evidence" value="ECO:0007669"/>
    <property type="project" value="UniProtKB-KW"/>
</dbReference>
<dbReference type="RefSeq" id="WP_311689027.1">
    <property type="nucleotide sequence ID" value="NZ_JAVRHL010000001.1"/>
</dbReference>
<feature type="transmembrane region" description="Helical" evidence="1">
    <location>
        <begin position="223"/>
        <end position="242"/>
    </location>
</feature>